<gene>
    <name evidence="2" type="ORF">DXA68_11835</name>
</gene>
<name>A0A413H446_9BACE</name>
<reference evidence="2 3" key="1">
    <citation type="submission" date="2018-08" db="EMBL/GenBank/DDBJ databases">
        <title>A genome reference for cultivated species of the human gut microbiota.</title>
        <authorList>
            <person name="Zou Y."/>
            <person name="Xue W."/>
            <person name="Luo G."/>
        </authorList>
    </citation>
    <scope>NUCLEOTIDE SEQUENCE [LARGE SCALE GENOMIC DNA]</scope>
    <source>
        <strain evidence="2 3">OF03-9BH</strain>
    </source>
</reference>
<dbReference type="AlphaFoldDB" id="A0A413H446"/>
<accession>A0A413H446</accession>
<sequence>MKIKLFLTNKILIYLASRYVSYGVQFFVSLIIAAKMGPYFLGIYGFITLILNYCAVISFGIPASLNVLLVHHKAQENTCGNYIGNALLFYTIQSLLLFVLYLVLVISDIEIDNNYPIKEYYLLIAII</sequence>
<feature type="non-terminal residue" evidence="2">
    <location>
        <position position="127"/>
    </location>
</feature>
<protein>
    <recommendedName>
        <fullName evidence="4">Polysaccharide biosynthesis protein</fullName>
    </recommendedName>
</protein>
<feature type="transmembrane region" description="Helical" evidence="1">
    <location>
        <begin position="39"/>
        <end position="70"/>
    </location>
</feature>
<dbReference type="EMBL" id="QSCF01000017">
    <property type="protein sequence ID" value="RGX78270.1"/>
    <property type="molecule type" value="Genomic_DNA"/>
</dbReference>
<feature type="transmembrane region" description="Helical" evidence="1">
    <location>
        <begin position="12"/>
        <end position="33"/>
    </location>
</feature>
<keyword evidence="1" id="KW-0472">Membrane</keyword>
<comment type="caution">
    <text evidence="2">The sequence shown here is derived from an EMBL/GenBank/DDBJ whole genome shotgun (WGS) entry which is preliminary data.</text>
</comment>
<keyword evidence="1" id="KW-1133">Transmembrane helix</keyword>
<dbReference type="Proteomes" id="UP000286075">
    <property type="component" value="Unassembled WGS sequence"/>
</dbReference>
<evidence type="ECO:0000313" key="2">
    <source>
        <dbReference type="EMBL" id="RGX78270.1"/>
    </source>
</evidence>
<organism evidence="2 3">
    <name type="scientific">Bacteroides stercorirosoris</name>
    <dbReference type="NCBI Taxonomy" id="871324"/>
    <lineage>
        <taxon>Bacteria</taxon>
        <taxon>Pseudomonadati</taxon>
        <taxon>Bacteroidota</taxon>
        <taxon>Bacteroidia</taxon>
        <taxon>Bacteroidales</taxon>
        <taxon>Bacteroidaceae</taxon>
        <taxon>Bacteroides</taxon>
    </lineage>
</organism>
<evidence type="ECO:0008006" key="4">
    <source>
        <dbReference type="Google" id="ProtNLM"/>
    </source>
</evidence>
<evidence type="ECO:0000256" key="1">
    <source>
        <dbReference type="SAM" id="Phobius"/>
    </source>
</evidence>
<keyword evidence="1" id="KW-0812">Transmembrane</keyword>
<evidence type="ECO:0000313" key="3">
    <source>
        <dbReference type="Proteomes" id="UP000286075"/>
    </source>
</evidence>
<proteinExistence type="predicted"/>
<feature type="transmembrane region" description="Helical" evidence="1">
    <location>
        <begin position="82"/>
        <end position="106"/>
    </location>
</feature>